<evidence type="ECO:0000256" key="1">
    <source>
        <dbReference type="SAM" id="Phobius"/>
    </source>
</evidence>
<evidence type="ECO:0000313" key="3">
    <source>
        <dbReference type="Proteomes" id="UP000015543"/>
    </source>
</evidence>
<keyword evidence="3" id="KW-1185">Reference proteome</keyword>
<sequence length="318" mass="35862">MARMIKVLLVSLVISSIVVLAILGWAMLHETSVYQSFYTLSLSVATRKAAVSIVGDKVCYLYMYDVFYQSLPLQVPPSDLYVYNTSVNNLLVNVNIFASQLGPSSSNISVRIFEITKPFSLDVQRIISAETSSLNYSFYIPLISRDAYLEIRRQLEQKAIEKINCTQIGLNAPPAFLQCKAQSLPRLGNVQVVEMCIARDTVIKPFSSPINATRIDRLIDMVVNSTKYGVSESVLKEISAVLDIIVDVHATISENIILRPQTSHLLRVSAFLVVFLGGLYLHYRLRPDEYKEVKRFIKKLSRLAYMPCIGRRDRGKQV</sequence>
<organism evidence="2 3">
    <name type="scientific">Thermofilum adornatum</name>
    <dbReference type="NCBI Taxonomy" id="1365176"/>
    <lineage>
        <taxon>Archaea</taxon>
        <taxon>Thermoproteota</taxon>
        <taxon>Thermoprotei</taxon>
        <taxon>Thermofilales</taxon>
        <taxon>Thermofilaceae</taxon>
        <taxon>Thermofilum</taxon>
    </lineage>
</organism>
<dbReference type="AlphaFoldDB" id="S5ZN47"/>
<dbReference type="Proteomes" id="UP000015543">
    <property type="component" value="Chromosome"/>
</dbReference>
<proteinExistence type="predicted"/>
<dbReference type="KEGG" id="thb:N186_08365"/>
<keyword evidence="1" id="KW-1133">Transmembrane helix</keyword>
<keyword evidence="1" id="KW-0812">Transmembrane</keyword>
<reference evidence="2 3" key="1">
    <citation type="journal article" date="2013" name="Genome Announc.">
        <title>Complete Genomic Sequence of 'Thermofilum adornatus' Strain 1910bT, a Hyperthermophilic Anaerobic Organotrophic Crenarchaeon.</title>
        <authorList>
            <person name="Dominova I.N."/>
            <person name="Kublanov I.V."/>
            <person name="Podosokorskaya O.A."/>
            <person name="Derbikova K.S."/>
            <person name="Patrushev M.V."/>
            <person name="Toshchakov S.V."/>
        </authorList>
    </citation>
    <scope>NUCLEOTIDE SEQUENCE [LARGE SCALE GENOMIC DNA]</scope>
    <source>
        <strain evidence="3">1910b</strain>
    </source>
</reference>
<dbReference type="HOGENOM" id="CLU_873243_0_0_2"/>
<accession>S5ZN47</accession>
<dbReference type="EMBL" id="CP006646">
    <property type="protein sequence ID" value="AGT36011.1"/>
    <property type="molecule type" value="Genomic_DNA"/>
</dbReference>
<protein>
    <submittedName>
        <fullName evidence="2">Uncharacterized protein</fullName>
    </submittedName>
</protein>
<gene>
    <name evidence="2" type="ORF">N186_08365</name>
</gene>
<name>S5ZN47_9CREN</name>
<evidence type="ECO:0000313" key="2">
    <source>
        <dbReference type="EMBL" id="AGT36011.1"/>
    </source>
</evidence>
<feature type="transmembrane region" description="Helical" evidence="1">
    <location>
        <begin position="7"/>
        <end position="28"/>
    </location>
</feature>
<keyword evidence="1" id="KW-0472">Membrane</keyword>